<evidence type="ECO:0000313" key="7">
    <source>
        <dbReference type="EMBL" id="QBN18169.1"/>
    </source>
</evidence>
<keyword evidence="3 5" id="KW-0378">Hydrolase</keyword>
<dbReference type="SMART" id="SM00245">
    <property type="entry name" value="TSPc"/>
    <property type="match status" value="1"/>
</dbReference>
<proteinExistence type="inferred from homology"/>
<dbReference type="SUPFAM" id="SSF50156">
    <property type="entry name" value="PDZ domain-like"/>
    <property type="match status" value="1"/>
</dbReference>
<dbReference type="Pfam" id="PF11818">
    <property type="entry name" value="DUF3340"/>
    <property type="match status" value="1"/>
</dbReference>
<dbReference type="GO" id="GO:0030288">
    <property type="term" value="C:outer membrane-bounded periplasmic space"/>
    <property type="evidence" value="ECO:0007669"/>
    <property type="project" value="TreeGrafter"/>
</dbReference>
<keyword evidence="2 5" id="KW-0645">Protease</keyword>
<dbReference type="InterPro" id="IPR029045">
    <property type="entry name" value="ClpP/crotonase-like_dom_sf"/>
</dbReference>
<reference evidence="8" key="1">
    <citation type="submission" date="2019-03" db="EMBL/GenBank/DDBJ databases">
        <title>Flavobacterium sp.</title>
        <authorList>
            <person name="Kim H."/>
        </authorList>
    </citation>
    <scope>NUCLEOTIDE SEQUENCE [LARGE SCALE GENOMIC DNA]</scope>
    <source>
        <strain evidence="8">GS13</strain>
    </source>
</reference>
<dbReference type="GO" id="GO:0008236">
    <property type="term" value="F:serine-type peptidase activity"/>
    <property type="evidence" value="ECO:0007669"/>
    <property type="project" value="UniProtKB-KW"/>
</dbReference>
<dbReference type="GO" id="GO:0007165">
    <property type="term" value="P:signal transduction"/>
    <property type="evidence" value="ECO:0007669"/>
    <property type="project" value="TreeGrafter"/>
</dbReference>
<dbReference type="SUPFAM" id="SSF52096">
    <property type="entry name" value="ClpP/crotonase"/>
    <property type="match status" value="1"/>
</dbReference>
<dbReference type="PROSITE" id="PS50106">
    <property type="entry name" value="PDZ"/>
    <property type="match status" value="1"/>
</dbReference>
<comment type="similarity">
    <text evidence="1 5">Belongs to the peptidase S41A family.</text>
</comment>
<dbReference type="OrthoDB" id="9812068at2"/>
<feature type="domain" description="PDZ" evidence="6">
    <location>
        <begin position="239"/>
        <end position="286"/>
    </location>
</feature>
<dbReference type="Gene3D" id="3.90.226.10">
    <property type="entry name" value="2-enoyl-CoA Hydratase, Chain A, domain 1"/>
    <property type="match status" value="1"/>
</dbReference>
<dbReference type="EMBL" id="CP037933">
    <property type="protein sequence ID" value="QBN18169.1"/>
    <property type="molecule type" value="Genomic_DNA"/>
</dbReference>
<dbReference type="Proteomes" id="UP000291124">
    <property type="component" value="Chromosome"/>
</dbReference>
<evidence type="ECO:0000313" key="8">
    <source>
        <dbReference type="Proteomes" id="UP000291124"/>
    </source>
</evidence>
<dbReference type="AlphaFoldDB" id="A0A4P6Y6S3"/>
<dbReference type="PANTHER" id="PTHR32060">
    <property type="entry name" value="TAIL-SPECIFIC PROTEASE"/>
    <property type="match status" value="1"/>
</dbReference>
<protein>
    <submittedName>
        <fullName evidence="7">Peptidase S41</fullName>
    </submittedName>
</protein>
<dbReference type="Pfam" id="PF03572">
    <property type="entry name" value="Peptidase_S41"/>
    <property type="match status" value="1"/>
</dbReference>
<evidence type="ECO:0000256" key="3">
    <source>
        <dbReference type="ARBA" id="ARBA00022801"/>
    </source>
</evidence>
<dbReference type="Pfam" id="PF00595">
    <property type="entry name" value="PDZ"/>
    <property type="match status" value="1"/>
</dbReference>
<dbReference type="NCBIfam" id="TIGR00225">
    <property type="entry name" value="prc"/>
    <property type="match status" value="1"/>
</dbReference>
<dbReference type="InterPro" id="IPR001478">
    <property type="entry name" value="PDZ"/>
</dbReference>
<evidence type="ECO:0000256" key="4">
    <source>
        <dbReference type="ARBA" id="ARBA00022825"/>
    </source>
</evidence>
<dbReference type="InterPro" id="IPR036034">
    <property type="entry name" value="PDZ_sf"/>
</dbReference>
<accession>A0A4P6Y6S3</accession>
<sequence>MRKFSLLLFLSSFSLFGQNSARTCELLSKINSLIQHEHFQPKPVDDSLSVYVFDTFIDALDENRNLFTKLEYEKLRKHRLNIDNYILQNECSFMNDFASMYQFALERKKATILKIKAETLEYNGKDTVRFSKNKFPFELESNDFERVWKKRMKFDILEDISKLSSNLDSLKQNFSKLESLAKAKIFENTLCKINTILESKNGIGSSLQNDFLNIFCTYFDPHTNYFSQDARSSFMSSLSTSGLSIGLNVSLNEKDEIIIDEIVPGGPAARSKKFEKNDVILKVSNTKGDDYLVACAPLDKIGELIFSDANEEIQLTIQKKNGNVLEVILKKQVMKATANAVSSFIVEKGIKTGYISIPNFYSDFDGFSIQGCTNDVYKEIVKLQKDNIQGLVIDLRDNGGGSMEEAIKLAGLFIDYGPLSVVVNSRNKQTVLKDYTRGSAYYGPIIIMINGNSASASEFFAGAMQDYNRAIIVGSTSLGKASMQTFLPLDNNQQDFIKLTLEKFYRVTGDSNQIKGIVPDIAFPILLDSIISRESSYKTALKYNQIHSKARFYPFRKDYYPKIIEQSDSRTKNNVVFTEISATNKEINKLYADSKEPLVITFENVFNDVHEIDTLWKKVKKIAATETKCIISNNSSDAEQLKTEDYLQEINAFKMKELKTNSYLEEAVDILNDINNYGK</sequence>
<dbReference type="Gene3D" id="2.30.42.10">
    <property type="match status" value="1"/>
</dbReference>
<evidence type="ECO:0000256" key="1">
    <source>
        <dbReference type="ARBA" id="ARBA00009179"/>
    </source>
</evidence>
<dbReference type="GO" id="GO:0006508">
    <property type="term" value="P:proteolysis"/>
    <property type="evidence" value="ECO:0007669"/>
    <property type="project" value="UniProtKB-KW"/>
</dbReference>
<dbReference type="CDD" id="cd07560">
    <property type="entry name" value="Peptidase_S41_CPP"/>
    <property type="match status" value="1"/>
</dbReference>
<name>A0A4P6Y6S3_9FLAO</name>
<dbReference type="InterPro" id="IPR040573">
    <property type="entry name" value="TSP_N"/>
</dbReference>
<evidence type="ECO:0000256" key="5">
    <source>
        <dbReference type="RuleBase" id="RU004404"/>
    </source>
</evidence>
<dbReference type="PANTHER" id="PTHR32060:SF22">
    <property type="entry name" value="CARBOXYL-TERMINAL-PROCESSING PEPTIDASE 3, CHLOROPLASTIC"/>
    <property type="match status" value="1"/>
</dbReference>
<keyword evidence="4 5" id="KW-0720">Serine protease</keyword>
<keyword evidence="8" id="KW-1185">Reference proteome</keyword>
<evidence type="ECO:0000259" key="6">
    <source>
        <dbReference type="PROSITE" id="PS50106"/>
    </source>
</evidence>
<dbReference type="KEGG" id="fnk:E1750_04900"/>
<dbReference type="InterPro" id="IPR004447">
    <property type="entry name" value="Peptidase_S41A"/>
</dbReference>
<dbReference type="Pfam" id="PF17804">
    <property type="entry name" value="TSP_NTD"/>
    <property type="match status" value="1"/>
</dbReference>
<dbReference type="InterPro" id="IPR005151">
    <property type="entry name" value="Tail-specific_protease"/>
</dbReference>
<evidence type="ECO:0000256" key="2">
    <source>
        <dbReference type="ARBA" id="ARBA00022670"/>
    </source>
</evidence>
<dbReference type="InterPro" id="IPR020992">
    <property type="entry name" value="Tail_Prtase_C"/>
</dbReference>
<organism evidence="7 8">
    <name type="scientific">Flavobacterium nackdongense</name>
    <dbReference type="NCBI Taxonomy" id="2547394"/>
    <lineage>
        <taxon>Bacteria</taxon>
        <taxon>Pseudomonadati</taxon>
        <taxon>Bacteroidota</taxon>
        <taxon>Flavobacteriia</taxon>
        <taxon>Flavobacteriales</taxon>
        <taxon>Flavobacteriaceae</taxon>
        <taxon>Flavobacterium</taxon>
    </lineage>
</organism>
<dbReference type="GO" id="GO:0004175">
    <property type="term" value="F:endopeptidase activity"/>
    <property type="evidence" value="ECO:0007669"/>
    <property type="project" value="TreeGrafter"/>
</dbReference>
<gene>
    <name evidence="7" type="ORF">E1750_04900</name>
</gene>
<dbReference type="RefSeq" id="WP_133275697.1">
    <property type="nucleotide sequence ID" value="NZ_CP037933.1"/>
</dbReference>